<evidence type="ECO:0000256" key="6">
    <source>
        <dbReference type="ARBA" id="ARBA00023196"/>
    </source>
</evidence>
<dbReference type="Pfam" id="PF02823">
    <property type="entry name" value="ATP-synt_DE_N"/>
    <property type="match status" value="1"/>
</dbReference>
<evidence type="ECO:0000256" key="1">
    <source>
        <dbReference type="ARBA" id="ARBA00004184"/>
    </source>
</evidence>
<dbReference type="GO" id="GO:0012505">
    <property type="term" value="C:endomembrane system"/>
    <property type="evidence" value="ECO:0007669"/>
    <property type="project" value="UniProtKB-SubCell"/>
</dbReference>
<dbReference type="SUPFAM" id="SSF51344">
    <property type="entry name" value="Epsilon subunit of F1F0-ATP synthase N-terminal domain"/>
    <property type="match status" value="1"/>
</dbReference>
<gene>
    <name evidence="8" type="ORF">US86_C0004G0031</name>
</gene>
<evidence type="ECO:0000256" key="3">
    <source>
        <dbReference type="ARBA" id="ARBA00022448"/>
    </source>
</evidence>
<keyword evidence="6" id="KW-0139">CF(1)</keyword>
<dbReference type="InterPro" id="IPR036771">
    <property type="entry name" value="ATPsynth_dsu/esu_N"/>
</dbReference>
<dbReference type="Proteomes" id="UP000034235">
    <property type="component" value="Unassembled WGS sequence"/>
</dbReference>
<keyword evidence="5" id="KW-0472">Membrane</keyword>
<evidence type="ECO:0000256" key="2">
    <source>
        <dbReference type="ARBA" id="ARBA00005712"/>
    </source>
</evidence>
<sequence length="86" mass="9602">MDNILNVRIITPHQVLFEGQAESISSIDSAGPFDILPQHANFIALIENQDITVREPNKPEKKFKVAQGIVYNAKNQVSIFAEPQTI</sequence>
<protein>
    <submittedName>
        <fullName evidence="8">ATP synthase epsilon chain</fullName>
    </submittedName>
</protein>
<dbReference type="InterPro" id="IPR020546">
    <property type="entry name" value="ATP_synth_F1_dsu/esu_N"/>
</dbReference>
<keyword evidence="6" id="KW-0066">ATP synthesis</keyword>
<dbReference type="EMBL" id="LBUP01000004">
    <property type="protein sequence ID" value="KKQ66713.1"/>
    <property type="molecule type" value="Genomic_DNA"/>
</dbReference>
<keyword evidence="3" id="KW-0813">Transport</keyword>
<feature type="domain" description="ATP synthase F1 complex delta/epsilon subunit N-terminal" evidence="7">
    <location>
        <begin position="5"/>
        <end position="82"/>
    </location>
</feature>
<evidence type="ECO:0000313" key="9">
    <source>
        <dbReference type="Proteomes" id="UP000034235"/>
    </source>
</evidence>
<dbReference type="GO" id="GO:0046933">
    <property type="term" value="F:proton-transporting ATP synthase activity, rotational mechanism"/>
    <property type="evidence" value="ECO:0007669"/>
    <property type="project" value="InterPro"/>
</dbReference>
<evidence type="ECO:0000313" key="8">
    <source>
        <dbReference type="EMBL" id="KKQ66713.1"/>
    </source>
</evidence>
<proteinExistence type="inferred from homology"/>
<dbReference type="CDD" id="cd12152">
    <property type="entry name" value="F1-ATPase_delta"/>
    <property type="match status" value="1"/>
</dbReference>
<reference evidence="8 9" key="1">
    <citation type="journal article" date="2015" name="Nature">
        <title>rRNA introns, odd ribosomes, and small enigmatic genomes across a large radiation of phyla.</title>
        <authorList>
            <person name="Brown C.T."/>
            <person name="Hug L.A."/>
            <person name="Thomas B.C."/>
            <person name="Sharon I."/>
            <person name="Castelle C.J."/>
            <person name="Singh A."/>
            <person name="Wilkins M.J."/>
            <person name="Williams K.H."/>
            <person name="Banfield J.F."/>
        </authorList>
    </citation>
    <scope>NUCLEOTIDE SEQUENCE [LARGE SCALE GENOMIC DNA]</scope>
</reference>
<organism evidence="8 9">
    <name type="scientific">Candidatus Daviesbacteria bacterium GW2011_GWA2_38_24</name>
    <dbReference type="NCBI Taxonomy" id="1618422"/>
    <lineage>
        <taxon>Bacteria</taxon>
        <taxon>Candidatus Daviesiibacteriota</taxon>
    </lineage>
</organism>
<comment type="subcellular location">
    <subcellularLocation>
        <location evidence="1">Endomembrane system</location>
        <topology evidence="1">Peripheral membrane protein</topology>
    </subcellularLocation>
</comment>
<keyword evidence="4" id="KW-0406">Ion transport</keyword>
<comment type="similarity">
    <text evidence="2">Belongs to the ATPase epsilon chain family.</text>
</comment>
<dbReference type="Gene3D" id="2.60.15.10">
    <property type="entry name" value="F0F1 ATP synthase delta/epsilon subunit, N-terminal"/>
    <property type="match status" value="1"/>
</dbReference>
<evidence type="ECO:0000256" key="5">
    <source>
        <dbReference type="ARBA" id="ARBA00023136"/>
    </source>
</evidence>
<accession>A0A0G0JG98</accession>
<name>A0A0G0JG98_9BACT</name>
<evidence type="ECO:0000256" key="4">
    <source>
        <dbReference type="ARBA" id="ARBA00023065"/>
    </source>
</evidence>
<comment type="caution">
    <text evidence="8">The sequence shown here is derived from an EMBL/GenBank/DDBJ whole genome shotgun (WGS) entry which is preliminary data.</text>
</comment>
<dbReference type="GO" id="GO:0045259">
    <property type="term" value="C:proton-transporting ATP synthase complex"/>
    <property type="evidence" value="ECO:0007669"/>
    <property type="project" value="UniProtKB-KW"/>
</dbReference>
<dbReference type="AlphaFoldDB" id="A0A0G0JG98"/>
<dbReference type="InterPro" id="IPR001469">
    <property type="entry name" value="ATP_synth_F1_dsu/esu"/>
</dbReference>
<evidence type="ECO:0000259" key="7">
    <source>
        <dbReference type="Pfam" id="PF02823"/>
    </source>
</evidence>